<accession>A0ACB9JJY1</accession>
<evidence type="ECO:0000313" key="1">
    <source>
        <dbReference type="EMBL" id="KAI3819978.1"/>
    </source>
</evidence>
<protein>
    <submittedName>
        <fullName evidence="1">Uncharacterized protein</fullName>
    </submittedName>
</protein>
<sequence length="495" mass="55897">MSIRTGPSTHTRGRKKQAEKALEKETQAAEMQKMINKGIEDAIPTMLEAFEKAQATKAKAKNKGKEKDHTLHNSEHNESNHTISVRREHSKTHTHQSSKTKRARNEEHYSSSDSSADNYKLRHKKRRWSSTLRWIEKTESVLAISKCAEEDKLLYASNLFKNFALEWSECPKPKVVGDSSTKPATETKNNARAFRLNAKEVANMTDVIYGTFLVNNAYAKVLFDSEATQSFIDHKFCKLVNKPLAKLDKTYQVETVNGDLILVSKSLNGCSITLSRYVIHIQLLPTDLAGFDIVLRMDWLATNQAHILCDSKAIELRTPLGEVVTIKGDESTNLVGLISMIKATKYLRKGCLAYLISVTTCNTEQELKDVPIVSEYPDIFPEELPGTPPDREVEFRINLVLGTSPIAKAPYRLAPIEMAELKKQLDELLENGVIRPSSSPWGAPVLFVKKKDGSMRMCIDYRELNKATIKNRYPLPRIDDLFDQLQGASCFFFSK</sequence>
<dbReference type="Proteomes" id="UP001056120">
    <property type="component" value="Linkage Group LG04"/>
</dbReference>
<proteinExistence type="predicted"/>
<name>A0ACB9JJY1_9ASTR</name>
<dbReference type="EMBL" id="CM042021">
    <property type="protein sequence ID" value="KAI3819978.1"/>
    <property type="molecule type" value="Genomic_DNA"/>
</dbReference>
<reference evidence="1 2" key="2">
    <citation type="journal article" date="2022" name="Mol. Ecol. Resour.">
        <title>The genomes of chicory, endive, great burdock and yacon provide insights into Asteraceae paleo-polyploidization history and plant inulin production.</title>
        <authorList>
            <person name="Fan W."/>
            <person name="Wang S."/>
            <person name="Wang H."/>
            <person name="Wang A."/>
            <person name="Jiang F."/>
            <person name="Liu H."/>
            <person name="Zhao H."/>
            <person name="Xu D."/>
            <person name="Zhang Y."/>
        </authorList>
    </citation>
    <scope>NUCLEOTIDE SEQUENCE [LARGE SCALE GENOMIC DNA]</scope>
    <source>
        <strain evidence="2">cv. Yunnan</strain>
        <tissue evidence="1">Leaves</tissue>
    </source>
</reference>
<comment type="caution">
    <text evidence="1">The sequence shown here is derived from an EMBL/GenBank/DDBJ whole genome shotgun (WGS) entry which is preliminary data.</text>
</comment>
<gene>
    <name evidence="1" type="ORF">L1987_13833</name>
</gene>
<evidence type="ECO:0000313" key="2">
    <source>
        <dbReference type="Proteomes" id="UP001056120"/>
    </source>
</evidence>
<reference evidence="2" key="1">
    <citation type="journal article" date="2022" name="Mol. Ecol. Resour.">
        <title>The genomes of chicory, endive, great burdock and yacon provide insights into Asteraceae palaeo-polyploidization history and plant inulin production.</title>
        <authorList>
            <person name="Fan W."/>
            <person name="Wang S."/>
            <person name="Wang H."/>
            <person name="Wang A."/>
            <person name="Jiang F."/>
            <person name="Liu H."/>
            <person name="Zhao H."/>
            <person name="Xu D."/>
            <person name="Zhang Y."/>
        </authorList>
    </citation>
    <scope>NUCLEOTIDE SEQUENCE [LARGE SCALE GENOMIC DNA]</scope>
    <source>
        <strain evidence="2">cv. Yunnan</strain>
    </source>
</reference>
<keyword evidence="2" id="KW-1185">Reference proteome</keyword>
<organism evidence="1 2">
    <name type="scientific">Smallanthus sonchifolius</name>
    <dbReference type="NCBI Taxonomy" id="185202"/>
    <lineage>
        <taxon>Eukaryota</taxon>
        <taxon>Viridiplantae</taxon>
        <taxon>Streptophyta</taxon>
        <taxon>Embryophyta</taxon>
        <taxon>Tracheophyta</taxon>
        <taxon>Spermatophyta</taxon>
        <taxon>Magnoliopsida</taxon>
        <taxon>eudicotyledons</taxon>
        <taxon>Gunneridae</taxon>
        <taxon>Pentapetalae</taxon>
        <taxon>asterids</taxon>
        <taxon>campanulids</taxon>
        <taxon>Asterales</taxon>
        <taxon>Asteraceae</taxon>
        <taxon>Asteroideae</taxon>
        <taxon>Heliantheae alliance</taxon>
        <taxon>Millerieae</taxon>
        <taxon>Smallanthus</taxon>
    </lineage>
</organism>